<gene>
    <name evidence="2" type="ORF">OB69_07305</name>
</gene>
<dbReference type="PANTHER" id="PTHR34322:SF2">
    <property type="entry name" value="TRANSPOSASE IS200-LIKE DOMAIN-CONTAINING PROTEIN"/>
    <property type="match status" value="1"/>
</dbReference>
<dbReference type="AlphaFoldDB" id="A0A0L8ALQ5"/>
<dbReference type="PATRIC" id="fig|1566026.4.peg.3292"/>
<dbReference type="SMART" id="SM01321">
    <property type="entry name" value="Y1_Tnp"/>
    <property type="match status" value="1"/>
</dbReference>
<comment type="caution">
    <text evidence="2">The sequence shown here is derived from an EMBL/GenBank/DDBJ whole genome shotgun (WGS) entry which is preliminary data.</text>
</comment>
<dbReference type="OrthoDB" id="9788881at2"/>
<dbReference type="GO" id="GO:0004803">
    <property type="term" value="F:transposase activity"/>
    <property type="evidence" value="ECO:0007669"/>
    <property type="project" value="InterPro"/>
</dbReference>
<evidence type="ECO:0000259" key="1">
    <source>
        <dbReference type="SMART" id="SM01321"/>
    </source>
</evidence>
<feature type="domain" description="Transposase IS200-like" evidence="1">
    <location>
        <begin position="8"/>
        <end position="136"/>
    </location>
</feature>
<dbReference type="SUPFAM" id="SSF143422">
    <property type="entry name" value="Transposase IS200-like"/>
    <property type="match status" value="1"/>
</dbReference>
<dbReference type="Proteomes" id="UP000036908">
    <property type="component" value="Unassembled WGS sequence"/>
</dbReference>
<dbReference type="InterPro" id="IPR036515">
    <property type="entry name" value="Transposase_17_sf"/>
</dbReference>
<dbReference type="GO" id="GO:0003677">
    <property type="term" value="F:DNA binding"/>
    <property type="evidence" value="ECO:0007669"/>
    <property type="project" value="InterPro"/>
</dbReference>
<protein>
    <recommendedName>
        <fullName evidence="1">Transposase IS200-like domain-containing protein</fullName>
    </recommendedName>
</protein>
<dbReference type="RefSeq" id="WP_071426739.1">
    <property type="nucleotide sequence ID" value="NZ_JSVA01000008.1"/>
</dbReference>
<keyword evidence="3" id="KW-1185">Reference proteome</keyword>
<dbReference type="InterPro" id="IPR002686">
    <property type="entry name" value="Transposase_17"/>
</dbReference>
<name>A0A0L8ALQ5_9BACT</name>
<sequence length="197" mass="23772">MKGLEKFEPETYYHIVNHAIGDENLFRNDDNYRYFLRRYANYMPSVCGTLAYCLMPNHIHFLIKTHNEETLTKHPKYHNDFHKLIMQQLSNLLNSYAKAYNKKYNRRGALWIDYTKRFQINSDHYLTRAINYIHQNPIKHGFTRNIDDWVYSSYQSISSNKPTLLSRNEVVGWFGDIKEYISFHSDHTAELLEEWEY</sequence>
<evidence type="ECO:0000313" key="2">
    <source>
        <dbReference type="EMBL" id="KOF03127.1"/>
    </source>
</evidence>
<evidence type="ECO:0000313" key="3">
    <source>
        <dbReference type="Proteomes" id="UP000036908"/>
    </source>
</evidence>
<reference evidence="3" key="1">
    <citation type="submission" date="2014-11" db="EMBL/GenBank/DDBJ databases">
        <title>Genome sequencing of Roseivirga sp. D-25.</title>
        <authorList>
            <person name="Selvaratnam C."/>
            <person name="Thevarajoo S."/>
            <person name="Goh K.M."/>
            <person name="Eee R."/>
            <person name="Chan K.-G."/>
            <person name="Chong C.S."/>
        </authorList>
    </citation>
    <scope>NUCLEOTIDE SEQUENCE [LARGE SCALE GENOMIC DNA]</scope>
    <source>
        <strain evidence="3">D-25</strain>
    </source>
</reference>
<dbReference type="PANTHER" id="PTHR34322">
    <property type="entry name" value="TRANSPOSASE, Y1_TNP DOMAIN-CONTAINING"/>
    <property type="match status" value="1"/>
</dbReference>
<proteinExistence type="predicted"/>
<dbReference type="EMBL" id="JSVA01000008">
    <property type="protein sequence ID" value="KOF03127.1"/>
    <property type="molecule type" value="Genomic_DNA"/>
</dbReference>
<organism evidence="2 3">
    <name type="scientific">Roseivirga seohaensis subsp. aquiponti</name>
    <dbReference type="NCBI Taxonomy" id="1566026"/>
    <lineage>
        <taxon>Bacteria</taxon>
        <taxon>Pseudomonadati</taxon>
        <taxon>Bacteroidota</taxon>
        <taxon>Cytophagia</taxon>
        <taxon>Cytophagales</taxon>
        <taxon>Roseivirgaceae</taxon>
        <taxon>Roseivirga</taxon>
    </lineage>
</organism>
<dbReference type="Gene3D" id="3.30.70.1290">
    <property type="entry name" value="Transposase IS200-like"/>
    <property type="match status" value="1"/>
</dbReference>
<dbReference type="GO" id="GO:0006313">
    <property type="term" value="P:DNA transposition"/>
    <property type="evidence" value="ECO:0007669"/>
    <property type="project" value="InterPro"/>
</dbReference>
<accession>A0A0L8ALQ5</accession>